<proteinExistence type="predicted"/>
<feature type="compositionally biased region" description="Low complexity" evidence="1">
    <location>
        <begin position="153"/>
        <end position="166"/>
    </location>
</feature>
<dbReference type="EMBL" id="LAVV01006683">
    <property type="protein sequence ID" value="KNZ58797.1"/>
    <property type="molecule type" value="Genomic_DNA"/>
</dbReference>
<organism evidence="2 3">
    <name type="scientific">Puccinia sorghi</name>
    <dbReference type="NCBI Taxonomy" id="27349"/>
    <lineage>
        <taxon>Eukaryota</taxon>
        <taxon>Fungi</taxon>
        <taxon>Dikarya</taxon>
        <taxon>Basidiomycota</taxon>
        <taxon>Pucciniomycotina</taxon>
        <taxon>Pucciniomycetes</taxon>
        <taxon>Pucciniales</taxon>
        <taxon>Pucciniaceae</taxon>
        <taxon>Puccinia</taxon>
    </lineage>
</organism>
<evidence type="ECO:0000256" key="1">
    <source>
        <dbReference type="SAM" id="MobiDB-lite"/>
    </source>
</evidence>
<feature type="region of interest" description="Disordered" evidence="1">
    <location>
        <begin position="1"/>
        <end position="50"/>
    </location>
</feature>
<feature type="compositionally biased region" description="Basic and acidic residues" evidence="1">
    <location>
        <begin position="17"/>
        <end position="30"/>
    </location>
</feature>
<protein>
    <submittedName>
        <fullName evidence="2">Uncharacterized protein</fullName>
    </submittedName>
</protein>
<dbReference type="AlphaFoldDB" id="A0A0L6VDZ9"/>
<feature type="region of interest" description="Disordered" evidence="1">
    <location>
        <begin position="128"/>
        <end position="192"/>
    </location>
</feature>
<gene>
    <name evidence="2" type="ORF">VP01_1861g9</name>
</gene>
<comment type="caution">
    <text evidence="2">The sequence shown here is derived from an EMBL/GenBank/DDBJ whole genome shotgun (WGS) entry which is preliminary data.</text>
</comment>
<name>A0A0L6VDZ9_9BASI</name>
<reference evidence="2 3" key="1">
    <citation type="submission" date="2015-08" db="EMBL/GenBank/DDBJ databases">
        <title>Next Generation Sequencing and Analysis of the Genome of Puccinia sorghi L Schw, the Causal Agent of Maize Common Rust.</title>
        <authorList>
            <person name="Rochi L."/>
            <person name="Burguener G."/>
            <person name="Darino M."/>
            <person name="Turjanski A."/>
            <person name="Kreff E."/>
            <person name="Dieguez M.J."/>
            <person name="Sacco F."/>
        </authorList>
    </citation>
    <scope>NUCLEOTIDE SEQUENCE [LARGE SCALE GENOMIC DNA]</scope>
    <source>
        <strain evidence="2 3">RO10H11247</strain>
    </source>
</reference>
<evidence type="ECO:0000313" key="3">
    <source>
        <dbReference type="Proteomes" id="UP000037035"/>
    </source>
</evidence>
<keyword evidence="3" id="KW-1185">Reference proteome</keyword>
<dbReference type="VEuPathDB" id="FungiDB:VP01_1861g9"/>
<feature type="region of interest" description="Disordered" evidence="1">
    <location>
        <begin position="70"/>
        <end position="116"/>
    </location>
</feature>
<accession>A0A0L6VDZ9</accession>
<evidence type="ECO:0000313" key="2">
    <source>
        <dbReference type="EMBL" id="KNZ58797.1"/>
    </source>
</evidence>
<sequence>MAKRRTCRYSAYPVGCEPDKEAEAQDEHDGGGGGTSRDAKRRSATRAPLLECIRRRKRSWKDALGRLIAACRSREGAGRKPATRPPRATDHAAHHQPGYRKASSCRPFGPPPQPIRLWSISQAISRRFTGPTIPPPLVSRQQESPQGSRKSTMESLSTSTNSSISSMPPVKRESDPHQPDLSAPDHPYQLSVPALIPPLDTVLEPFEFAPTDLMEELR</sequence>
<feature type="compositionally biased region" description="Polar residues" evidence="1">
    <location>
        <begin position="139"/>
        <end position="150"/>
    </location>
</feature>
<dbReference type="Proteomes" id="UP000037035">
    <property type="component" value="Unassembled WGS sequence"/>
</dbReference>